<name>A0A561R8I8_9HYPH</name>
<dbReference type="SUPFAM" id="SSF161098">
    <property type="entry name" value="MetI-like"/>
    <property type="match status" value="1"/>
</dbReference>
<keyword evidence="5 7" id="KW-1133">Transmembrane helix</keyword>
<feature type="transmembrane region" description="Helical" evidence="7">
    <location>
        <begin position="264"/>
        <end position="289"/>
    </location>
</feature>
<feature type="domain" description="ABC transmembrane type-1" evidence="8">
    <location>
        <begin position="76"/>
        <end position="288"/>
    </location>
</feature>
<dbReference type="GO" id="GO:0055085">
    <property type="term" value="P:transmembrane transport"/>
    <property type="evidence" value="ECO:0007669"/>
    <property type="project" value="InterPro"/>
</dbReference>
<keyword evidence="3" id="KW-1003">Cell membrane</keyword>
<keyword evidence="2 7" id="KW-0813">Transport</keyword>
<dbReference type="Proteomes" id="UP000320653">
    <property type="component" value="Unassembled WGS sequence"/>
</dbReference>
<organism evidence="9 10">
    <name type="scientific">Neorhizobium alkalisoli</name>
    <dbReference type="NCBI Taxonomy" id="528178"/>
    <lineage>
        <taxon>Bacteria</taxon>
        <taxon>Pseudomonadati</taxon>
        <taxon>Pseudomonadota</taxon>
        <taxon>Alphaproteobacteria</taxon>
        <taxon>Hyphomicrobiales</taxon>
        <taxon>Rhizobiaceae</taxon>
        <taxon>Rhizobium/Agrobacterium group</taxon>
        <taxon>Neorhizobium</taxon>
    </lineage>
</organism>
<comment type="subcellular location">
    <subcellularLocation>
        <location evidence="1 7">Cell membrane</location>
        <topology evidence="1 7">Multi-pass membrane protein</topology>
    </subcellularLocation>
</comment>
<feature type="transmembrane region" description="Helical" evidence="7">
    <location>
        <begin position="20"/>
        <end position="37"/>
    </location>
</feature>
<feature type="transmembrane region" description="Helical" evidence="7">
    <location>
        <begin position="75"/>
        <end position="101"/>
    </location>
</feature>
<feature type="transmembrane region" description="Helical" evidence="7">
    <location>
        <begin position="113"/>
        <end position="130"/>
    </location>
</feature>
<dbReference type="InterPro" id="IPR000515">
    <property type="entry name" value="MetI-like"/>
</dbReference>
<dbReference type="AlphaFoldDB" id="A0A561R8I8"/>
<keyword evidence="4 7" id="KW-0812">Transmembrane</keyword>
<evidence type="ECO:0000313" key="10">
    <source>
        <dbReference type="Proteomes" id="UP000320653"/>
    </source>
</evidence>
<keyword evidence="10" id="KW-1185">Reference proteome</keyword>
<comment type="caution">
    <text evidence="9">The sequence shown here is derived from an EMBL/GenBank/DDBJ whole genome shotgun (WGS) entry which is preliminary data.</text>
</comment>
<keyword evidence="6 7" id="KW-0472">Membrane</keyword>
<evidence type="ECO:0000256" key="3">
    <source>
        <dbReference type="ARBA" id="ARBA00022475"/>
    </source>
</evidence>
<gene>
    <name evidence="9" type="ORF">FHW37_101730</name>
</gene>
<evidence type="ECO:0000256" key="2">
    <source>
        <dbReference type="ARBA" id="ARBA00022448"/>
    </source>
</evidence>
<evidence type="ECO:0000259" key="8">
    <source>
        <dbReference type="PROSITE" id="PS50928"/>
    </source>
</evidence>
<sequence>MILFKRAETLAATHARTAVLFLAPTFLVLAAVGLYPLSRTIWLSFTDANFFADEARFVWFDNYIDLHSNPDWWAALYNTVFFAVASVALQVVLGIAFAMVLNVNFTGRKFARAANLIPLVIALTVASQLWKWMYHDVFGVVNDALLRLGLIQDPVAWLNNPSTALWAIIAMSTWKFVPFVTLLVLASLQGIPKELYEAAEIDGAGPIARFIRVTLPMLKSAIAVVVVFRMLDALRVFDIVYVMTGNSPATVTISMFARQQMIEFGLVGAGSAASVEIFLLIILGTMVYMRMLKVEDR</sequence>
<dbReference type="RefSeq" id="WP_145632580.1">
    <property type="nucleotide sequence ID" value="NZ_VIWP01000001.1"/>
</dbReference>
<reference evidence="9 10" key="1">
    <citation type="submission" date="2019-06" db="EMBL/GenBank/DDBJ databases">
        <title>Sorghum-associated microbial communities from plants grown in Nebraska, USA.</title>
        <authorList>
            <person name="Schachtman D."/>
        </authorList>
    </citation>
    <scope>NUCLEOTIDE SEQUENCE [LARGE SCALE GENOMIC DNA]</scope>
    <source>
        <strain evidence="9 10">1225</strain>
    </source>
</reference>
<dbReference type="GO" id="GO:0005886">
    <property type="term" value="C:plasma membrane"/>
    <property type="evidence" value="ECO:0007669"/>
    <property type="project" value="UniProtKB-SubCell"/>
</dbReference>
<evidence type="ECO:0000313" key="9">
    <source>
        <dbReference type="EMBL" id="TWF58926.1"/>
    </source>
</evidence>
<evidence type="ECO:0000256" key="4">
    <source>
        <dbReference type="ARBA" id="ARBA00022692"/>
    </source>
</evidence>
<evidence type="ECO:0000256" key="1">
    <source>
        <dbReference type="ARBA" id="ARBA00004651"/>
    </source>
</evidence>
<evidence type="ECO:0000256" key="7">
    <source>
        <dbReference type="RuleBase" id="RU363032"/>
    </source>
</evidence>
<comment type="similarity">
    <text evidence="7">Belongs to the binding-protein-dependent transport system permease family.</text>
</comment>
<proteinExistence type="inferred from homology"/>
<dbReference type="OrthoDB" id="7375219at2"/>
<dbReference type="PANTHER" id="PTHR43005:SF2">
    <property type="entry name" value="INTEGRAL MEMBRANE SUGAR TRANSPORT PROTEIN"/>
    <property type="match status" value="1"/>
</dbReference>
<protein>
    <submittedName>
        <fullName evidence="9">Trehalose/maltose transport system permease protein</fullName>
    </submittedName>
</protein>
<dbReference type="Gene3D" id="1.10.3720.10">
    <property type="entry name" value="MetI-like"/>
    <property type="match status" value="1"/>
</dbReference>
<feature type="transmembrane region" description="Helical" evidence="7">
    <location>
        <begin position="164"/>
        <end position="186"/>
    </location>
</feature>
<dbReference type="PROSITE" id="PS50928">
    <property type="entry name" value="ABC_TM1"/>
    <property type="match status" value="1"/>
</dbReference>
<dbReference type="PANTHER" id="PTHR43005">
    <property type="entry name" value="BLR7065 PROTEIN"/>
    <property type="match status" value="1"/>
</dbReference>
<dbReference type="EMBL" id="VIWP01000001">
    <property type="protein sequence ID" value="TWF58926.1"/>
    <property type="molecule type" value="Genomic_DNA"/>
</dbReference>
<dbReference type="InterPro" id="IPR035906">
    <property type="entry name" value="MetI-like_sf"/>
</dbReference>
<dbReference type="Pfam" id="PF00528">
    <property type="entry name" value="BPD_transp_1"/>
    <property type="match status" value="1"/>
</dbReference>
<dbReference type="CDD" id="cd06261">
    <property type="entry name" value="TM_PBP2"/>
    <property type="match status" value="1"/>
</dbReference>
<accession>A0A561R8I8</accession>
<evidence type="ECO:0000256" key="5">
    <source>
        <dbReference type="ARBA" id="ARBA00022989"/>
    </source>
</evidence>
<evidence type="ECO:0000256" key="6">
    <source>
        <dbReference type="ARBA" id="ARBA00023136"/>
    </source>
</evidence>